<sequence length="452" mass="50230">MPPWTVLIRRPLPASQTNGMLRRQRVVLWNSRRRVWRGSPWNARRSEMRVLYIDHYAGSPSAGMEYRPHAMATEWRRLGVETVLLAGTFSHLRKVNFPDVRPGAPVDVDGVEFRFIRTRAYDGNGLGRVLSMIDFVSKGWVAARTIARELRPDAVIASSTYPFDTWMAQRIARCAGARLVHEIHDLWPLTPIELGGHSPRHPLMWAMARAERSAYRRSNAIVSILPNAEPHVRSLGISTPVIPIPNGIESDGPHEPAPPSFAALVQEARAGGQSVIGYAGGFTNANAMDDFVEAMGLLREEPITAVLLGDGIYRQQLEARAQQLGARIVFAGTVRKPEVHECLRLCDALYIGSKRSRLYEFGVSANKIFDYMATGVPIINAFASDHSPLVYAGCAIRAEGEDPADIARAIREAAALPLEERRQRGELAQEWVRSHHSMSVLARQFLDVLQAG</sequence>
<evidence type="ECO:0000256" key="1">
    <source>
        <dbReference type="ARBA" id="ARBA00022676"/>
    </source>
</evidence>
<dbReference type="PANTHER" id="PTHR12526">
    <property type="entry name" value="GLYCOSYLTRANSFERASE"/>
    <property type="match status" value="1"/>
</dbReference>
<dbReference type="SUPFAM" id="SSF53756">
    <property type="entry name" value="UDP-Glycosyltransferase/glycogen phosphorylase"/>
    <property type="match status" value="1"/>
</dbReference>
<comment type="caution">
    <text evidence="4">The sequence shown here is derived from an EMBL/GenBank/DDBJ whole genome shotgun (WGS) entry which is preliminary data.</text>
</comment>
<dbReference type="PANTHER" id="PTHR12526:SF622">
    <property type="entry name" value="GLYCOSYLTRANSFERASE (GROUP I)"/>
    <property type="match status" value="1"/>
</dbReference>
<evidence type="ECO:0000259" key="3">
    <source>
        <dbReference type="Pfam" id="PF13579"/>
    </source>
</evidence>
<gene>
    <name evidence="4" type="ORF">EII35_10095</name>
</gene>
<name>A0A3P1WR06_9ACTN</name>
<dbReference type="Pfam" id="PF13692">
    <property type="entry name" value="Glyco_trans_1_4"/>
    <property type="match status" value="1"/>
</dbReference>
<dbReference type="AlphaFoldDB" id="A0A3P1WR06"/>
<dbReference type="Gene3D" id="3.40.50.2000">
    <property type="entry name" value="Glycogen Phosphorylase B"/>
    <property type="match status" value="2"/>
</dbReference>
<evidence type="ECO:0000256" key="2">
    <source>
        <dbReference type="ARBA" id="ARBA00022679"/>
    </source>
</evidence>
<keyword evidence="2 4" id="KW-0808">Transferase</keyword>
<proteinExistence type="predicted"/>
<reference evidence="4 5" key="1">
    <citation type="submission" date="2018-11" db="EMBL/GenBank/DDBJ databases">
        <title>Genomes From Bacteria Associated with the Canine Oral Cavity: a Test Case for Automated Genome-Based Taxonomic Assignment.</title>
        <authorList>
            <person name="Coil D.A."/>
            <person name="Jospin G."/>
            <person name="Darling A.E."/>
            <person name="Wallis C."/>
            <person name="Davis I.J."/>
            <person name="Harris S."/>
            <person name="Eisen J.A."/>
            <person name="Holcombe L.J."/>
            <person name="O'Flynn C."/>
        </authorList>
    </citation>
    <scope>NUCLEOTIDE SEQUENCE [LARGE SCALE GENOMIC DNA]</scope>
    <source>
        <strain evidence="4 5">OH2822_COT-296</strain>
    </source>
</reference>
<feature type="domain" description="Glycosyltransferase subfamily 4-like N-terminal" evidence="3">
    <location>
        <begin position="63"/>
        <end position="247"/>
    </location>
</feature>
<dbReference type="Proteomes" id="UP000280935">
    <property type="component" value="Unassembled WGS sequence"/>
</dbReference>
<accession>A0A3P1WR06</accession>
<dbReference type="InterPro" id="IPR028098">
    <property type="entry name" value="Glyco_trans_4-like_N"/>
</dbReference>
<dbReference type="EMBL" id="RQYT01000024">
    <property type="protein sequence ID" value="RRD49042.1"/>
    <property type="molecule type" value="Genomic_DNA"/>
</dbReference>
<protein>
    <submittedName>
        <fullName evidence="4">Glycosyltransferase WbuB</fullName>
    </submittedName>
</protein>
<evidence type="ECO:0000313" key="5">
    <source>
        <dbReference type="Proteomes" id="UP000280935"/>
    </source>
</evidence>
<dbReference type="GO" id="GO:0016757">
    <property type="term" value="F:glycosyltransferase activity"/>
    <property type="evidence" value="ECO:0007669"/>
    <property type="project" value="UniProtKB-KW"/>
</dbReference>
<dbReference type="CDD" id="cd03794">
    <property type="entry name" value="GT4_WbuB-like"/>
    <property type="match status" value="1"/>
</dbReference>
<keyword evidence="1" id="KW-0328">Glycosyltransferase</keyword>
<organism evidence="4 5">
    <name type="scientific">Arachnia propionica</name>
    <dbReference type="NCBI Taxonomy" id="1750"/>
    <lineage>
        <taxon>Bacteria</taxon>
        <taxon>Bacillati</taxon>
        <taxon>Actinomycetota</taxon>
        <taxon>Actinomycetes</taxon>
        <taxon>Propionibacteriales</taxon>
        <taxon>Propionibacteriaceae</taxon>
        <taxon>Arachnia</taxon>
    </lineage>
</organism>
<evidence type="ECO:0000313" key="4">
    <source>
        <dbReference type="EMBL" id="RRD49042.1"/>
    </source>
</evidence>
<dbReference type="Pfam" id="PF13579">
    <property type="entry name" value="Glyco_trans_4_4"/>
    <property type="match status" value="1"/>
</dbReference>